<protein>
    <submittedName>
        <fullName evidence="4">Fic family protein</fullName>
    </submittedName>
</protein>
<keyword evidence="2" id="KW-0067">ATP-binding</keyword>
<accession>A0A9D1HPS9</accession>
<dbReference type="SUPFAM" id="SSF140931">
    <property type="entry name" value="Fic-like"/>
    <property type="match status" value="1"/>
</dbReference>
<dbReference type="AlphaFoldDB" id="A0A9D1HPS9"/>
<feature type="binding site" evidence="2">
    <location>
        <begin position="233"/>
        <end position="240"/>
    </location>
    <ligand>
        <name>ATP</name>
        <dbReference type="ChEBI" id="CHEBI:30616"/>
    </ligand>
</feature>
<evidence type="ECO:0000256" key="2">
    <source>
        <dbReference type="PIRSR" id="PIRSR640198-2"/>
    </source>
</evidence>
<evidence type="ECO:0000259" key="3">
    <source>
        <dbReference type="PROSITE" id="PS51459"/>
    </source>
</evidence>
<organism evidence="4 5">
    <name type="scientific">Candidatus Fimiplasma intestinipullorum</name>
    <dbReference type="NCBI Taxonomy" id="2840825"/>
    <lineage>
        <taxon>Bacteria</taxon>
        <taxon>Bacillati</taxon>
        <taxon>Bacillota</taxon>
        <taxon>Clostridia</taxon>
        <taxon>Eubacteriales</taxon>
        <taxon>Candidatus Fimiplasma</taxon>
    </lineage>
</organism>
<comment type="caution">
    <text evidence="4">The sequence shown here is derived from an EMBL/GenBank/DDBJ whole genome shotgun (WGS) entry which is preliminary data.</text>
</comment>
<gene>
    <name evidence="4" type="ORF">IAD15_10525</name>
</gene>
<dbReference type="PROSITE" id="PS51459">
    <property type="entry name" value="FIDO"/>
    <property type="match status" value="1"/>
</dbReference>
<dbReference type="Proteomes" id="UP000824175">
    <property type="component" value="Unassembled WGS sequence"/>
</dbReference>
<evidence type="ECO:0000313" key="5">
    <source>
        <dbReference type="Proteomes" id="UP000824175"/>
    </source>
</evidence>
<dbReference type="PANTHER" id="PTHR13504">
    <property type="entry name" value="FIDO DOMAIN-CONTAINING PROTEIN DDB_G0283145"/>
    <property type="match status" value="1"/>
</dbReference>
<dbReference type="InterPro" id="IPR040198">
    <property type="entry name" value="Fido_containing"/>
</dbReference>
<reference evidence="4" key="1">
    <citation type="submission" date="2020-10" db="EMBL/GenBank/DDBJ databases">
        <authorList>
            <person name="Gilroy R."/>
        </authorList>
    </citation>
    <scope>NUCLEOTIDE SEQUENCE</scope>
    <source>
        <strain evidence="4">CHK195-11698</strain>
    </source>
</reference>
<feature type="domain" description="Fido" evidence="3">
    <location>
        <begin position="150"/>
        <end position="292"/>
    </location>
</feature>
<dbReference type="Gene3D" id="1.10.3290.10">
    <property type="entry name" value="Fido-like domain"/>
    <property type="match status" value="1"/>
</dbReference>
<feature type="binding site" evidence="2">
    <location>
        <position position="282"/>
    </location>
    <ligand>
        <name>ATP</name>
        <dbReference type="ChEBI" id="CHEBI:30616"/>
    </ligand>
</feature>
<reference evidence="4" key="2">
    <citation type="journal article" date="2021" name="PeerJ">
        <title>Extensive microbial diversity within the chicken gut microbiome revealed by metagenomics and culture.</title>
        <authorList>
            <person name="Gilroy R."/>
            <person name="Ravi A."/>
            <person name="Getino M."/>
            <person name="Pursley I."/>
            <person name="Horton D.L."/>
            <person name="Alikhan N.F."/>
            <person name="Baker D."/>
            <person name="Gharbi K."/>
            <person name="Hall N."/>
            <person name="Watson M."/>
            <person name="Adriaenssens E.M."/>
            <person name="Foster-Nyarko E."/>
            <person name="Jarju S."/>
            <person name="Secka A."/>
            <person name="Antonio M."/>
            <person name="Oren A."/>
            <person name="Chaudhuri R.R."/>
            <person name="La Ragione R."/>
            <person name="Hildebrand F."/>
            <person name="Pallen M.J."/>
        </authorList>
    </citation>
    <scope>NUCLEOTIDE SEQUENCE</scope>
    <source>
        <strain evidence="4">CHK195-11698</strain>
    </source>
</reference>
<feature type="binding site" evidence="2">
    <location>
        <begin position="270"/>
        <end position="271"/>
    </location>
    <ligand>
        <name>ATP</name>
        <dbReference type="ChEBI" id="CHEBI:30616"/>
    </ligand>
</feature>
<dbReference type="PANTHER" id="PTHR13504:SF40">
    <property type="entry name" value="FIDO DOMAIN-CONTAINING PROTEIN"/>
    <property type="match status" value="1"/>
</dbReference>
<name>A0A9D1HPS9_9FIRM</name>
<evidence type="ECO:0000313" key="4">
    <source>
        <dbReference type="EMBL" id="HIU14483.1"/>
    </source>
</evidence>
<dbReference type="GO" id="GO:0005524">
    <property type="term" value="F:ATP binding"/>
    <property type="evidence" value="ECO:0007669"/>
    <property type="project" value="UniProtKB-KW"/>
</dbReference>
<sequence>MDYISLYKHFFTSKDNGKEVYESRFNSPSTIRFKITNKDYPFFVIINNEILRLTEQIYSLNSQIIKMVYADNRIPGIVVHWIIHHILIEEIRMTNEIEGVSSTRKEIKELLETTPPKHYKRLFGLVSKYSQLINNVSIDINDPIDIRKLYDSSMLKDIEKENPENIPDGEVFRKEAVEVDSGGKAIHTGINPESHIIQTMAEALNILNDEKLSLLVRVAVFHYLFGFIHPFYDGNGRMSRFISSAYLKKELDNLCALQLSVSCKMNQKQYYNSFQITNDIRNKGDLTYFVISFLEIILSGLNALKESIEEKISHYFYYRKIIFGLKSINSKHNALLDVLLQCTLFDTDNLTVEQLVQITDHSKATIKKWLSNAEIQPFLVIDRSKRQYRYALNLEAIDHFIEESTPDQN</sequence>
<dbReference type="InterPro" id="IPR036597">
    <property type="entry name" value="Fido-like_dom_sf"/>
</dbReference>
<keyword evidence="2" id="KW-0547">Nucleotide-binding</keyword>
<proteinExistence type="predicted"/>
<dbReference type="InterPro" id="IPR003812">
    <property type="entry name" value="Fido"/>
</dbReference>
<evidence type="ECO:0000256" key="1">
    <source>
        <dbReference type="PIRSR" id="PIRSR640198-1"/>
    </source>
</evidence>
<dbReference type="Pfam" id="PF02661">
    <property type="entry name" value="Fic"/>
    <property type="match status" value="1"/>
</dbReference>
<feature type="active site" evidence="1">
    <location>
        <position position="229"/>
    </location>
</feature>
<dbReference type="EMBL" id="DVMJ01000091">
    <property type="protein sequence ID" value="HIU14483.1"/>
    <property type="molecule type" value="Genomic_DNA"/>
</dbReference>